<dbReference type="InterPro" id="IPR045002">
    <property type="entry name" value="Ech1-like"/>
</dbReference>
<evidence type="ECO:0000256" key="1">
    <source>
        <dbReference type="ARBA" id="ARBA00004275"/>
    </source>
</evidence>
<comment type="subcellular location">
    <subcellularLocation>
        <location evidence="1">Peroxisome</location>
    </subcellularLocation>
</comment>
<evidence type="ECO:0000256" key="4">
    <source>
        <dbReference type="ARBA" id="ARBA00022832"/>
    </source>
</evidence>
<dbReference type="GO" id="GO:0005737">
    <property type="term" value="C:cytoplasm"/>
    <property type="evidence" value="ECO:0007669"/>
    <property type="project" value="UniProtKB-ARBA"/>
</dbReference>
<keyword evidence="5" id="KW-0007">Acetylation</keyword>
<gene>
    <name evidence="9" type="ORF">CRP01_18830</name>
</gene>
<evidence type="ECO:0000256" key="6">
    <source>
        <dbReference type="ARBA" id="ARBA00023098"/>
    </source>
</evidence>
<dbReference type="GO" id="GO:0016853">
    <property type="term" value="F:isomerase activity"/>
    <property type="evidence" value="ECO:0007669"/>
    <property type="project" value="UniProtKB-KW"/>
</dbReference>
<keyword evidence="10" id="KW-1185">Reference proteome</keyword>
<dbReference type="Pfam" id="PF00378">
    <property type="entry name" value="ECH_1"/>
    <property type="match status" value="1"/>
</dbReference>
<dbReference type="UniPathway" id="UPA00659"/>
<keyword evidence="7" id="KW-0576">Peroxisome</keyword>
<dbReference type="SUPFAM" id="SSF52096">
    <property type="entry name" value="ClpP/crotonase"/>
    <property type="match status" value="1"/>
</dbReference>
<dbReference type="InterPro" id="IPR014748">
    <property type="entry name" value="Enoyl-CoA_hydra_C"/>
</dbReference>
<evidence type="ECO:0000256" key="2">
    <source>
        <dbReference type="ARBA" id="ARBA00005005"/>
    </source>
</evidence>
<organism evidence="9 10">
    <name type="scientific">Flavilitoribacter nigricans (strain ATCC 23147 / DSM 23189 / NBRC 102662 / NCIMB 1420 / SS-2)</name>
    <name type="common">Lewinella nigricans</name>
    <dbReference type="NCBI Taxonomy" id="1122177"/>
    <lineage>
        <taxon>Bacteria</taxon>
        <taxon>Pseudomonadati</taxon>
        <taxon>Bacteroidota</taxon>
        <taxon>Saprospiria</taxon>
        <taxon>Saprospirales</taxon>
        <taxon>Lewinellaceae</taxon>
        <taxon>Flavilitoribacter</taxon>
    </lineage>
</organism>
<dbReference type="InterPro" id="IPR029045">
    <property type="entry name" value="ClpP/crotonase-like_dom_sf"/>
</dbReference>
<evidence type="ECO:0000256" key="7">
    <source>
        <dbReference type="ARBA" id="ARBA00023140"/>
    </source>
</evidence>
<evidence type="ECO:0000256" key="5">
    <source>
        <dbReference type="ARBA" id="ARBA00022990"/>
    </source>
</evidence>
<comment type="caution">
    <text evidence="9">The sequence shown here is derived from an EMBL/GenBank/DDBJ whole genome shotgun (WGS) entry which is preliminary data.</text>
</comment>
<evidence type="ECO:0000256" key="8">
    <source>
        <dbReference type="ARBA" id="ARBA00023235"/>
    </source>
</evidence>
<comment type="similarity">
    <text evidence="3">Belongs to the enoyl-CoA hydratase/isomerase family.</text>
</comment>
<dbReference type="GO" id="GO:0006635">
    <property type="term" value="P:fatty acid beta-oxidation"/>
    <property type="evidence" value="ECO:0007669"/>
    <property type="project" value="UniProtKB-UniPathway"/>
</dbReference>
<dbReference type="FunFam" id="3.90.226.10:FF:000024">
    <property type="entry name" value="Delta3,5-delta2,4-dienoyl-CoA isomerase"/>
    <property type="match status" value="1"/>
</dbReference>
<name>A0A2D0N981_FLAN2</name>
<dbReference type="CDD" id="cd06558">
    <property type="entry name" value="crotonase-like"/>
    <property type="match status" value="1"/>
</dbReference>
<dbReference type="OrthoDB" id="9775794at2"/>
<dbReference type="EMBL" id="PDUD01000023">
    <property type="protein sequence ID" value="PHN05081.1"/>
    <property type="molecule type" value="Genomic_DNA"/>
</dbReference>
<dbReference type="RefSeq" id="WP_099151628.1">
    <property type="nucleotide sequence ID" value="NZ_PDUD01000023.1"/>
</dbReference>
<dbReference type="Gene3D" id="3.90.226.10">
    <property type="entry name" value="2-enoyl-CoA Hydratase, Chain A, domain 1"/>
    <property type="match status" value="1"/>
</dbReference>
<accession>A0A2D0N981</accession>
<proteinExistence type="inferred from homology"/>
<dbReference type="Gene3D" id="1.10.12.10">
    <property type="entry name" value="Lyase 2-enoyl-coa Hydratase, Chain A, domain 2"/>
    <property type="match status" value="1"/>
</dbReference>
<keyword evidence="4" id="KW-0276">Fatty acid metabolism</keyword>
<dbReference type="Proteomes" id="UP000223913">
    <property type="component" value="Unassembled WGS sequence"/>
</dbReference>
<keyword evidence="8" id="KW-0413">Isomerase</keyword>
<dbReference type="AlphaFoldDB" id="A0A2D0N981"/>
<dbReference type="FunFam" id="1.10.12.10:FF:000004">
    <property type="entry name" value="Delta3,5-delta2,4-dienoyl-CoA isomerase"/>
    <property type="match status" value="1"/>
</dbReference>
<protein>
    <submittedName>
        <fullName evidence="9">Enoyl-CoA hydratase</fullName>
    </submittedName>
</protein>
<evidence type="ECO:0000313" key="10">
    <source>
        <dbReference type="Proteomes" id="UP000223913"/>
    </source>
</evidence>
<keyword evidence="6" id="KW-0443">Lipid metabolism</keyword>
<reference evidence="9 10" key="1">
    <citation type="submission" date="2017-10" db="EMBL/GenBank/DDBJ databases">
        <title>The draft genome sequence of Lewinella nigricans NBRC 102662.</title>
        <authorList>
            <person name="Wang K."/>
        </authorList>
    </citation>
    <scope>NUCLEOTIDE SEQUENCE [LARGE SCALE GENOMIC DNA]</scope>
    <source>
        <strain evidence="9 10">NBRC 102662</strain>
    </source>
</reference>
<evidence type="ECO:0000313" key="9">
    <source>
        <dbReference type="EMBL" id="PHN05081.1"/>
    </source>
</evidence>
<dbReference type="NCBIfam" id="NF004794">
    <property type="entry name" value="PRK06142.1"/>
    <property type="match status" value="1"/>
</dbReference>
<comment type="pathway">
    <text evidence="2">Lipid metabolism; fatty acid beta-oxidation.</text>
</comment>
<dbReference type="InterPro" id="IPR001753">
    <property type="entry name" value="Enoyl-CoA_hydra/iso"/>
</dbReference>
<dbReference type="PANTHER" id="PTHR43149">
    <property type="entry name" value="ENOYL-COA HYDRATASE"/>
    <property type="match status" value="1"/>
</dbReference>
<evidence type="ECO:0000256" key="3">
    <source>
        <dbReference type="ARBA" id="ARBA00005254"/>
    </source>
</evidence>
<sequence>MYQHFQVSIDEYIARVNINRPEKANALHREAWEELQTVFEALDQDDEVRVIVLSGEGKHFCAGMDLEVLMNIQQFQTIDCEGRKREKLRQFILRLQAMVSALEACRKPVLAAVSGACVGGGLDIIAACDMRYCSEDAYFSIKEIDLGMVADLGSLQRLPRIIGPGMTAELAYTGRNVSGREAAQIGLVNQCYSDREALEAGVLEIARSIAQKSPLSVRGIKEVMLYARDHSVADSLQQISIWNAAMFLSKDLEEAFLAAQSRRPPKFQ</sequence>